<dbReference type="Gene3D" id="3.60.21.10">
    <property type="match status" value="1"/>
</dbReference>
<dbReference type="EMBL" id="ML743614">
    <property type="protein sequence ID" value="KAE8133590.1"/>
    <property type="molecule type" value="Genomic_DNA"/>
</dbReference>
<keyword evidence="1" id="KW-0812">Transmembrane</keyword>
<dbReference type="Pfam" id="PF00149">
    <property type="entry name" value="Metallophos"/>
    <property type="match status" value="1"/>
</dbReference>
<dbReference type="InterPro" id="IPR051693">
    <property type="entry name" value="UPF0046_metallophosphoest"/>
</dbReference>
<keyword evidence="1" id="KW-1133">Transmembrane helix</keyword>
<accession>A0A5N6SIL4</accession>
<dbReference type="OrthoDB" id="630188at2759"/>
<name>A0A5N6SIL4_ASPPS</name>
<dbReference type="GeneID" id="43639856"/>
<feature type="transmembrane region" description="Helical" evidence="1">
    <location>
        <begin position="297"/>
        <end position="318"/>
    </location>
</feature>
<dbReference type="SUPFAM" id="SSF56300">
    <property type="entry name" value="Metallo-dependent phosphatases"/>
    <property type="match status" value="1"/>
</dbReference>
<protein>
    <submittedName>
        <fullName evidence="3">Metallo-dependent phosphatase</fullName>
    </submittedName>
</protein>
<evidence type="ECO:0000256" key="1">
    <source>
        <dbReference type="SAM" id="Phobius"/>
    </source>
</evidence>
<keyword evidence="1" id="KW-0472">Membrane</keyword>
<dbReference type="PANTHER" id="PTHR12905:SF18">
    <property type="entry name" value="ESTER HYDROLASE, PUTATIVE (AFU_ORTHOLOGUE AFUA_4G03130)-RELATED"/>
    <property type="match status" value="1"/>
</dbReference>
<reference evidence="3 4" key="1">
    <citation type="submission" date="2019-04" db="EMBL/GenBank/DDBJ databases">
        <title>Friends and foes A comparative genomics study of 23 Aspergillus species from section Flavi.</title>
        <authorList>
            <consortium name="DOE Joint Genome Institute"/>
            <person name="Kjaerbolling I."/>
            <person name="Vesth T."/>
            <person name="Frisvad J.C."/>
            <person name="Nybo J.L."/>
            <person name="Theobald S."/>
            <person name="Kildgaard S."/>
            <person name="Isbrandt T."/>
            <person name="Kuo A."/>
            <person name="Sato A."/>
            <person name="Lyhne E.K."/>
            <person name="Kogle M.E."/>
            <person name="Wiebenga A."/>
            <person name="Kun R.S."/>
            <person name="Lubbers R.J."/>
            <person name="Makela M.R."/>
            <person name="Barry K."/>
            <person name="Chovatia M."/>
            <person name="Clum A."/>
            <person name="Daum C."/>
            <person name="Haridas S."/>
            <person name="He G."/>
            <person name="LaButti K."/>
            <person name="Lipzen A."/>
            <person name="Mondo S."/>
            <person name="Riley R."/>
            <person name="Salamov A."/>
            <person name="Simmons B.A."/>
            <person name="Magnuson J.K."/>
            <person name="Henrissat B."/>
            <person name="Mortensen U.H."/>
            <person name="Larsen T.O."/>
            <person name="Devries R.P."/>
            <person name="Grigoriev I.V."/>
            <person name="Machida M."/>
            <person name="Baker S.E."/>
            <person name="Andersen M.R."/>
        </authorList>
    </citation>
    <scope>NUCLEOTIDE SEQUENCE [LARGE SCALE GENOMIC DNA]</scope>
    <source>
        <strain evidence="3 4">CBS 117625</strain>
    </source>
</reference>
<evidence type="ECO:0000259" key="2">
    <source>
        <dbReference type="Pfam" id="PF00149"/>
    </source>
</evidence>
<proteinExistence type="predicted"/>
<dbReference type="Proteomes" id="UP000325672">
    <property type="component" value="Unassembled WGS sequence"/>
</dbReference>
<evidence type="ECO:0000313" key="3">
    <source>
        <dbReference type="EMBL" id="KAE8133590.1"/>
    </source>
</evidence>
<dbReference type="InterPro" id="IPR029052">
    <property type="entry name" value="Metallo-depent_PP-like"/>
</dbReference>
<dbReference type="InterPro" id="IPR004843">
    <property type="entry name" value="Calcineurin-like_PHP"/>
</dbReference>
<feature type="domain" description="Calcineurin-like phosphoesterase" evidence="2">
    <location>
        <begin position="73"/>
        <end position="259"/>
    </location>
</feature>
<dbReference type="PANTHER" id="PTHR12905">
    <property type="entry name" value="METALLOPHOSPHOESTERASE"/>
    <property type="match status" value="1"/>
</dbReference>
<dbReference type="RefSeq" id="XP_031909653.1">
    <property type="nucleotide sequence ID" value="XM_032055646.1"/>
</dbReference>
<evidence type="ECO:0000313" key="4">
    <source>
        <dbReference type="Proteomes" id="UP000325672"/>
    </source>
</evidence>
<sequence length="356" mass="40360">MITKILNCLDFRAFRHRWAADLRQIALSPLTILVWTAYTSFNFVRWNLMRSRPCPRIRVVCVADTHSQRCDVPDGDLLIHAGDLSLHGSAAEIQETVNWLKSLPHSYKVVISGNSDRFFDVTSRLAEDKLAMTLSADSTSKGAAQLRRCMPIDWGDIYHLQEASVYLPFRDTSGITRQIRVYGSPQIPVCGGPDNAFQYPVDQNPWAGTIPASTDILVTHTPAKFHGDWYQGSPEGCPFLLDELWKVRPLLHVFGHVHTSHGVERVQWDSAQWWLEKYYRDTSDSAQNLGISTLRGFFHPALFLDAVMILFSATVTLIRDLASLRRREERSTLMVNAACMSEDGERLVNKPIVVYI</sequence>
<feature type="non-terminal residue" evidence="3">
    <location>
        <position position="1"/>
    </location>
</feature>
<dbReference type="CDD" id="cd07379">
    <property type="entry name" value="MPP_239FB"/>
    <property type="match status" value="1"/>
</dbReference>
<organism evidence="3 4">
    <name type="scientific">Aspergillus pseudotamarii</name>
    <dbReference type="NCBI Taxonomy" id="132259"/>
    <lineage>
        <taxon>Eukaryota</taxon>
        <taxon>Fungi</taxon>
        <taxon>Dikarya</taxon>
        <taxon>Ascomycota</taxon>
        <taxon>Pezizomycotina</taxon>
        <taxon>Eurotiomycetes</taxon>
        <taxon>Eurotiomycetidae</taxon>
        <taxon>Eurotiales</taxon>
        <taxon>Aspergillaceae</taxon>
        <taxon>Aspergillus</taxon>
        <taxon>Aspergillus subgen. Circumdati</taxon>
    </lineage>
</organism>
<dbReference type="GO" id="GO:0016787">
    <property type="term" value="F:hydrolase activity"/>
    <property type="evidence" value="ECO:0007669"/>
    <property type="project" value="InterPro"/>
</dbReference>
<gene>
    <name evidence="3" type="ORF">BDV38DRAFT_257759</name>
</gene>
<dbReference type="AlphaFoldDB" id="A0A5N6SIL4"/>
<keyword evidence="4" id="KW-1185">Reference proteome</keyword>